<proteinExistence type="predicted"/>
<dbReference type="PANTHER" id="PTHR36180">
    <property type="entry name" value="DNA-BINDING PROTEIN-RELATED-RELATED"/>
    <property type="match status" value="1"/>
</dbReference>
<dbReference type="Proteomes" id="UP001312908">
    <property type="component" value="Unassembled WGS sequence"/>
</dbReference>
<gene>
    <name evidence="2" type="ORF">DOFOFD_06450</name>
</gene>
<comment type="caution">
    <text evidence="2">The sequence shown here is derived from an EMBL/GenBank/DDBJ whole genome shotgun (WGS) entry which is preliminary data.</text>
</comment>
<dbReference type="Pfam" id="PF02498">
    <property type="entry name" value="Bro-N"/>
    <property type="match status" value="1"/>
</dbReference>
<name>A0ABU7U442_9PROT</name>
<dbReference type="InterPro" id="IPR003497">
    <property type="entry name" value="BRO_N_domain"/>
</dbReference>
<dbReference type="InterPro" id="IPR005039">
    <property type="entry name" value="Ant_C"/>
</dbReference>
<protein>
    <submittedName>
        <fullName evidence="2">Phage repressor protein/antirepressor Ant</fullName>
    </submittedName>
</protein>
<organism evidence="2 3">
    <name type="scientific">Sorlinia euscelidii</name>
    <dbReference type="NCBI Taxonomy" id="3081148"/>
    <lineage>
        <taxon>Bacteria</taxon>
        <taxon>Pseudomonadati</taxon>
        <taxon>Pseudomonadota</taxon>
        <taxon>Alphaproteobacteria</taxon>
        <taxon>Acetobacterales</taxon>
        <taxon>Acetobacteraceae</taxon>
        <taxon>Sorlinia</taxon>
    </lineage>
</organism>
<accession>A0ABU7U442</accession>
<evidence type="ECO:0000259" key="1">
    <source>
        <dbReference type="PROSITE" id="PS51750"/>
    </source>
</evidence>
<feature type="domain" description="Bro-N" evidence="1">
    <location>
        <begin position="17"/>
        <end position="118"/>
    </location>
</feature>
<dbReference type="PROSITE" id="PS51750">
    <property type="entry name" value="BRO_N"/>
    <property type="match status" value="1"/>
</dbReference>
<reference evidence="2 3" key="1">
    <citation type="submission" date="2023-10" db="EMBL/GenBank/DDBJ databases">
        <title>Sorlinia euscelidii gen. nov., sp. nov., an acetic acid bacteria isolated from the gut of Euscelidius variegatus emitter.</title>
        <authorList>
            <person name="Michoud G."/>
            <person name="Marasco R."/>
            <person name="Seferji K."/>
            <person name="Gonella E."/>
            <person name="Garuglieri E."/>
            <person name="Alma A."/>
            <person name="Mapelli F."/>
            <person name="Borin S."/>
            <person name="Daffonchio D."/>
            <person name="Crotti E."/>
        </authorList>
    </citation>
    <scope>NUCLEOTIDE SEQUENCE [LARGE SCALE GENOMIC DNA]</scope>
    <source>
        <strain evidence="2 3">EV16P</strain>
    </source>
</reference>
<sequence>MTNTQPNITICHTPASHESTGFFEGQPIRIVIAKGEPRWALSDVCRALSITNARNVAAKLDDDEKDVHLVDTLGGPQATTFINESGLYALILTSRKPAAKRFKKWVTAEVLPTIRKTGGYMVAAPNETPEELAHRALTVLNDTLRRKDAEIATLEPKALAFDSLINNGELPSLRTFFKQFHELNLNAISETLGELGYLRRSDRYAGQWEVRRSHPRAAALFRQRINQGLKWNYVTVLLTPLGQEEMARLYRQGAFPKLVRFSH</sequence>
<dbReference type="SMART" id="SM01040">
    <property type="entry name" value="Bro-N"/>
    <property type="match status" value="1"/>
</dbReference>
<evidence type="ECO:0000313" key="2">
    <source>
        <dbReference type="EMBL" id="MEE8658647.1"/>
    </source>
</evidence>
<dbReference type="EMBL" id="JAWJZY010000002">
    <property type="protein sequence ID" value="MEE8658647.1"/>
    <property type="molecule type" value="Genomic_DNA"/>
</dbReference>
<dbReference type="Pfam" id="PF03374">
    <property type="entry name" value="ANT"/>
    <property type="match status" value="1"/>
</dbReference>
<evidence type="ECO:0000313" key="3">
    <source>
        <dbReference type="Proteomes" id="UP001312908"/>
    </source>
</evidence>
<keyword evidence="3" id="KW-1185">Reference proteome</keyword>
<dbReference type="PANTHER" id="PTHR36180:SF2">
    <property type="entry name" value="BRO FAMILY PROTEIN"/>
    <property type="match status" value="1"/>
</dbReference>